<evidence type="ECO:0000313" key="1">
    <source>
        <dbReference type="EMBL" id="KAJ8896664.1"/>
    </source>
</evidence>
<dbReference type="Proteomes" id="UP001159363">
    <property type="component" value="Chromosome 1"/>
</dbReference>
<gene>
    <name evidence="1" type="ORF">PR048_002008</name>
</gene>
<dbReference type="EMBL" id="JARBHB010000001">
    <property type="protein sequence ID" value="KAJ8896664.1"/>
    <property type="molecule type" value="Genomic_DNA"/>
</dbReference>
<proteinExistence type="predicted"/>
<comment type="caution">
    <text evidence="1">The sequence shown here is derived from an EMBL/GenBank/DDBJ whole genome shotgun (WGS) entry which is preliminary data.</text>
</comment>
<sequence>MNRFLSILVSTLPRGGGGWDAVLGRYLLCSERWSPLLAWSRRRQRDVLAAYGYSLLHQEERRVSAGGGFVVVGCRGHRHNVKTAVELGKRHFLTLAAKMAVIGGMEIREILRGENEGKLRFCMRIRPFWTGKGEILAPRVHSPTPGSHGDVVDSAAHIITCGGFRSSSSNKWGLSLLHQDGAPAHYAIVSREYLNDVFRNIWIGRGSCQFIWNGHPEVRTCHNVMMLCGDTSNRRRLNTIDELKEAVRNPFASTTPAILRRILHLTWR</sequence>
<reference evidence="1 2" key="1">
    <citation type="submission" date="2023-02" db="EMBL/GenBank/DDBJ databases">
        <title>LHISI_Scaffold_Assembly.</title>
        <authorList>
            <person name="Stuart O.P."/>
            <person name="Cleave R."/>
            <person name="Magrath M.J.L."/>
            <person name="Mikheyev A.S."/>
        </authorList>
    </citation>
    <scope>NUCLEOTIDE SEQUENCE [LARGE SCALE GENOMIC DNA]</scope>
    <source>
        <strain evidence="1">Daus_M_001</strain>
        <tissue evidence="1">Leg muscle</tissue>
    </source>
</reference>
<name>A0ABQ9IKD0_9NEOP</name>
<keyword evidence="2" id="KW-1185">Reference proteome</keyword>
<accession>A0ABQ9IKD0</accession>
<evidence type="ECO:0000313" key="2">
    <source>
        <dbReference type="Proteomes" id="UP001159363"/>
    </source>
</evidence>
<protein>
    <submittedName>
        <fullName evidence="1">Uncharacterized protein</fullName>
    </submittedName>
</protein>
<organism evidence="1 2">
    <name type="scientific">Dryococelus australis</name>
    <dbReference type="NCBI Taxonomy" id="614101"/>
    <lineage>
        <taxon>Eukaryota</taxon>
        <taxon>Metazoa</taxon>
        <taxon>Ecdysozoa</taxon>
        <taxon>Arthropoda</taxon>
        <taxon>Hexapoda</taxon>
        <taxon>Insecta</taxon>
        <taxon>Pterygota</taxon>
        <taxon>Neoptera</taxon>
        <taxon>Polyneoptera</taxon>
        <taxon>Phasmatodea</taxon>
        <taxon>Verophasmatodea</taxon>
        <taxon>Anareolatae</taxon>
        <taxon>Phasmatidae</taxon>
        <taxon>Eurycanthinae</taxon>
        <taxon>Dryococelus</taxon>
    </lineage>
</organism>